<evidence type="ECO:0000313" key="1">
    <source>
        <dbReference type="EMBL" id="HIQ24140.1"/>
    </source>
</evidence>
<dbReference type="PANTHER" id="PTHR35866">
    <property type="entry name" value="PUTATIVE-RELATED"/>
    <property type="match status" value="1"/>
</dbReference>
<dbReference type="InterPro" id="IPR005358">
    <property type="entry name" value="Puta_zinc/iron-chelating_dom"/>
</dbReference>
<dbReference type="EMBL" id="DQVR01000084">
    <property type="protein sequence ID" value="HIQ24140.1"/>
    <property type="molecule type" value="Genomic_DNA"/>
</dbReference>
<dbReference type="Pfam" id="PF03692">
    <property type="entry name" value="CxxCxxCC"/>
    <property type="match status" value="1"/>
</dbReference>
<dbReference type="AlphaFoldDB" id="A0A832ZUV7"/>
<accession>A0A832ZUV7</accession>
<evidence type="ECO:0000313" key="2">
    <source>
        <dbReference type="Proteomes" id="UP000600071"/>
    </source>
</evidence>
<gene>
    <name evidence="1" type="ORF">EYH50_03735</name>
</gene>
<name>A0A832ZUV7_9CREN</name>
<reference evidence="1" key="1">
    <citation type="journal article" date="2020" name="ISME J.">
        <title>Gammaproteobacteria mediating utilization of methyl-, sulfur- and petroleum organic compounds in deep ocean hydrothermal plumes.</title>
        <authorList>
            <person name="Zhou Z."/>
            <person name="Liu Y."/>
            <person name="Pan J."/>
            <person name="Cron B.R."/>
            <person name="Toner B.M."/>
            <person name="Anantharaman K."/>
            <person name="Breier J.A."/>
            <person name="Dick G.J."/>
            <person name="Li M."/>
        </authorList>
    </citation>
    <scope>NUCLEOTIDE SEQUENCE</scope>
    <source>
        <strain evidence="1">SZUA-1523</strain>
    </source>
</reference>
<proteinExistence type="predicted"/>
<comment type="caution">
    <text evidence="1">The sequence shown here is derived from an EMBL/GenBank/DDBJ whole genome shotgun (WGS) entry which is preliminary data.</text>
</comment>
<sequence length="191" mass="22315">MAKKRPVFNCLFCEHCCYFSEEYEMPVVFPWEKRELEKIAAEIGVKLYFKPLQAFIDRNGVCTVTLYRWEIRGFCPFFDKASKRCSIHDDKPLACRMYPLLIEMPSGNLLVSSKCDWIKQQGPGFIRQLSTKPETIPEVFLAEFEAAKKAFIEFTTINSFIERHGLQPINVNKLNNCNEVLDIDDYMARFD</sequence>
<organism evidence="1 2">
    <name type="scientific">Pyrodictium delaneyi</name>
    <dbReference type="NCBI Taxonomy" id="1273541"/>
    <lineage>
        <taxon>Archaea</taxon>
        <taxon>Thermoproteota</taxon>
        <taxon>Thermoprotei</taxon>
        <taxon>Desulfurococcales</taxon>
        <taxon>Pyrodictiaceae</taxon>
        <taxon>Pyrodictium</taxon>
    </lineage>
</organism>
<dbReference type="Proteomes" id="UP000600071">
    <property type="component" value="Unassembled WGS sequence"/>
</dbReference>
<dbReference type="PANTHER" id="PTHR35866:SF1">
    <property type="entry name" value="YKGJ FAMILY CYSTEINE CLUSTER PROTEIN"/>
    <property type="match status" value="1"/>
</dbReference>
<protein>
    <submittedName>
        <fullName evidence="1">YkgJ family cysteine cluster protein</fullName>
    </submittedName>
</protein>